<keyword evidence="2" id="KW-1185">Reference proteome</keyword>
<name>A0A1I1TWH2_9RHOB</name>
<dbReference type="Proteomes" id="UP000325289">
    <property type="component" value="Unassembled WGS sequence"/>
</dbReference>
<proteinExistence type="predicted"/>
<sequence length="210" mass="22896">MSVFPTSEKGARYGLRPVTDTFGSLPIAAAAPTMPAMRYLITMLAALLGLAAPALAQQDWPELDRSAEVAFFGITYLDDSIQTEMQGADPAEAARIGMLEELVADRFAEEGWTLADTAPVQDQIDRVVNPAKCYGCDTRAAADLGAGYSLVGEVQKVSNLILSMNLQMRDAETGDMVRGRVVDIRSNTDESWQRGMNYILDNTFFEEEGE</sequence>
<dbReference type="AlphaFoldDB" id="A0A1I1TWH2"/>
<gene>
    <name evidence="1" type="ORF">SAMN04515678_1023</name>
</gene>
<evidence type="ECO:0000313" key="2">
    <source>
        <dbReference type="Proteomes" id="UP000325289"/>
    </source>
</evidence>
<organism evidence="1 2">
    <name type="scientific">Roseivivax sediminis</name>
    <dbReference type="NCBI Taxonomy" id="936889"/>
    <lineage>
        <taxon>Bacteria</taxon>
        <taxon>Pseudomonadati</taxon>
        <taxon>Pseudomonadota</taxon>
        <taxon>Alphaproteobacteria</taxon>
        <taxon>Rhodobacterales</taxon>
        <taxon>Roseobacteraceae</taxon>
        <taxon>Roseivivax</taxon>
    </lineage>
</organism>
<dbReference type="EMBL" id="FOMS01000002">
    <property type="protein sequence ID" value="SFD62735.1"/>
    <property type="molecule type" value="Genomic_DNA"/>
</dbReference>
<dbReference type="InterPro" id="IPR021698">
    <property type="entry name" value="DUF3280"/>
</dbReference>
<evidence type="ECO:0008006" key="3">
    <source>
        <dbReference type="Google" id="ProtNLM"/>
    </source>
</evidence>
<accession>A0A1I1TWH2</accession>
<protein>
    <recommendedName>
        <fullName evidence="3">DUF2380 domain-containing protein</fullName>
    </recommendedName>
</protein>
<reference evidence="1 2" key="1">
    <citation type="submission" date="2016-10" db="EMBL/GenBank/DDBJ databases">
        <authorList>
            <person name="Varghese N."/>
            <person name="Submissions S."/>
        </authorList>
    </citation>
    <scope>NUCLEOTIDE SEQUENCE [LARGE SCALE GENOMIC DNA]</scope>
    <source>
        <strain evidence="2">YIM D21,KCTC 23444,ACCC 10710</strain>
    </source>
</reference>
<evidence type="ECO:0000313" key="1">
    <source>
        <dbReference type="EMBL" id="SFD62735.1"/>
    </source>
</evidence>
<dbReference type="Pfam" id="PF11684">
    <property type="entry name" value="DUF3280"/>
    <property type="match status" value="1"/>
</dbReference>